<dbReference type="SUPFAM" id="SSF81383">
    <property type="entry name" value="F-box domain"/>
    <property type="match status" value="1"/>
</dbReference>
<reference evidence="4" key="1">
    <citation type="submission" date="2024-07" db="EMBL/GenBank/DDBJ databases">
        <title>Two chromosome-level genome assemblies of Korean endemic species Abeliophyllum distichum and Forsythia ovata (Oleaceae).</title>
        <authorList>
            <person name="Jang H."/>
        </authorList>
    </citation>
    <scope>NUCLEOTIDE SEQUENCE [LARGE SCALE GENOMIC DNA]</scope>
</reference>
<dbReference type="InterPro" id="IPR036047">
    <property type="entry name" value="F-box-like_dom_sf"/>
</dbReference>
<protein>
    <recommendedName>
        <fullName evidence="2">F-box domain-containing protein</fullName>
    </recommendedName>
</protein>
<evidence type="ECO:0000313" key="4">
    <source>
        <dbReference type="Proteomes" id="UP001604336"/>
    </source>
</evidence>
<accession>A0ABD1Q116</accession>
<sequence>MSESRNKELKKHGKKEAKSGEIEDGPSKFPSASSLSDGFPDGEVETERSAGKRKYGGEEVELQDPLMIFGSEIMVLILGQLDARSVALSRLVSRGWHRIATSDEIWALKCEELWLGKAHIPRISKVPGQSKLASYSLSVMDGKRARITWNDLCDHVWEFRFTEAAPEYWRNLDPYWNDTGTPMRRYFHPDGSITADPGDPVWGGHESCYTTVTSLLGDGKVREHYVRINRWPQFYVSRKPDWGWELTNNICRYTSVPDAEKEDGTGPLFPVF</sequence>
<evidence type="ECO:0000256" key="1">
    <source>
        <dbReference type="SAM" id="MobiDB-lite"/>
    </source>
</evidence>
<dbReference type="Proteomes" id="UP001604336">
    <property type="component" value="Unassembled WGS sequence"/>
</dbReference>
<proteinExistence type="predicted"/>
<evidence type="ECO:0000259" key="2">
    <source>
        <dbReference type="Pfam" id="PF12937"/>
    </source>
</evidence>
<dbReference type="AlphaFoldDB" id="A0ABD1Q116"/>
<feature type="domain" description="F-box" evidence="2">
    <location>
        <begin position="71"/>
        <end position="107"/>
    </location>
</feature>
<feature type="region of interest" description="Disordered" evidence="1">
    <location>
        <begin position="1"/>
        <end position="56"/>
    </location>
</feature>
<dbReference type="PANTHER" id="PTHR48218">
    <property type="entry name" value="F-BOX DOMAIN CONTAINING PROTEIN"/>
    <property type="match status" value="1"/>
</dbReference>
<dbReference type="InterPro" id="IPR001810">
    <property type="entry name" value="F-box_dom"/>
</dbReference>
<dbReference type="Gene3D" id="1.20.1280.50">
    <property type="match status" value="1"/>
</dbReference>
<dbReference type="PANTHER" id="PTHR48218:SF3">
    <property type="entry name" value="OS07G0170800 PROTEIN"/>
    <property type="match status" value="1"/>
</dbReference>
<comment type="caution">
    <text evidence="3">The sequence shown here is derived from an EMBL/GenBank/DDBJ whole genome shotgun (WGS) entry which is preliminary data.</text>
</comment>
<name>A0ABD1Q116_9LAMI</name>
<evidence type="ECO:0000313" key="3">
    <source>
        <dbReference type="EMBL" id="KAL2469559.1"/>
    </source>
</evidence>
<organism evidence="3 4">
    <name type="scientific">Abeliophyllum distichum</name>
    <dbReference type="NCBI Taxonomy" id="126358"/>
    <lineage>
        <taxon>Eukaryota</taxon>
        <taxon>Viridiplantae</taxon>
        <taxon>Streptophyta</taxon>
        <taxon>Embryophyta</taxon>
        <taxon>Tracheophyta</taxon>
        <taxon>Spermatophyta</taxon>
        <taxon>Magnoliopsida</taxon>
        <taxon>eudicotyledons</taxon>
        <taxon>Gunneridae</taxon>
        <taxon>Pentapetalae</taxon>
        <taxon>asterids</taxon>
        <taxon>lamiids</taxon>
        <taxon>Lamiales</taxon>
        <taxon>Oleaceae</taxon>
        <taxon>Forsythieae</taxon>
        <taxon>Abeliophyllum</taxon>
    </lineage>
</organism>
<gene>
    <name evidence="3" type="ORF">Adt_37695</name>
</gene>
<keyword evidence="4" id="KW-1185">Reference proteome</keyword>
<dbReference type="EMBL" id="JBFOLK010000012">
    <property type="protein sequence ID" value="KAL2469559.1"/>
    <property type="molecule type" value="Genomic_DNA"/>
</dbReference>
<dbReference type="Pfam" id="PF12937">
    <property type="entry name" value="F-box-like"/>
    <property type="match status" value="1"/>
</dbReference>